<dbReference type="OrthoDB" id="9799122at2"/>
<gene>
    <name evidence="2" type="ORF">D9V37_00605</name>
</gene>
<evidence type="ECO:0000313" key="2">
    <source>
        <dbReference type="EMBL" id="RLV51199.1"/>
    </source>
</evidence>
<dbReference type="InterPro" id="IPR001853">
    <property type="entry name" value="DSBA-like_thioredoxin_dom"/>
</dbReference>
<evidence type="ECO:0000259" key="1">
    <source>
        <dbReference type="Pfam" id="PF01323"/>
    </source>
</evidence>
<dbReference type="InterPro" id="IPR036249">
    <property type="entry name" value="Thioredoxin-like_sf"/>
</dbReference>
<organism evidence="2 3">
    <name type="scientific">Nocardioides mangrovicus</name>
    <dbReference type="NCBI Taxonomy" id="2478913"/>
    <lineage>
        <taxon>Bacteria</taxon>
        <taxon>Bacillati</taxon>
        <taxon>Actinomycetota</taxon>
        <taxon>Actinomycetes</taxon>
        <taxon>Propionibacteriales</taxon>
        <taxon>Nocardioidaceae</taxon>
        <taxon>Nocardioides</taxon>
    </lineage>
</organism>
<dbReference type="CDD" id="cd03024">
    <property type="entry name" value="DsbA_FrnE"/>
    <property type="match status" value="1"/>
</dbReference>
<dbReference type="PANTHER" id="PTHR13887:SF41">
    <property type="entry name" value="THIOREDOXIN SUPERFAMILY PROTEIN"/>
    <property type="match status" value="1"/>
</dbReference>
<dbReference type="EMBL" id="RDBE01000001">
    <property type="protein sequence ID" value="RLV51199.1"/>
    <property type="molecule type" value="Genomic_DNA"/>
</dbReference>
<name>A0A3L8P8U1_9ACTN</name>
<protein>
    <submittedName>
        <fullName evidence="2">DsbA family oxidoreductase</fullName>
    </submittedName>
</protein>
<dbReference type="SUPFAM" id="SSF52833">
    <property type="entry name" value="Thioredoxin-like"/>
    <property type="match status" value="1"/>
</dbReference>
<dbReference type="PANTHER" id="PTHR13887">
    <property type="entry name" value="GLUTATHIONE S-TRANSFERASE KAPPA"/>
    <property type="match status" value="1"/>
</dbReference>
<comment type="caution">
    <text evidence="2">The sequence shown here is derived from an EMBL/GenBank/DDBJ whole genome shotgun (WGS) entry which is preliminary data.</text>
</comment>
<dbReference type="AlphaFoldDB" id="A0A3L8P8U1"/>
<keyword evidence="3" id="KW-1185">Reference proteome</keyword>
<feature type="domain" description="DSBA-like thioredoxin" evidence="1">
    <location>
        <begin position="7"/>
        <end position="205"/>
    </location>
</feature>
<reference evidence="2 3" key="1">
    <citation type="submission" date="2018-10" db="EMBL/GenBank/DDBJ databases">
        <title>Marmoricola sp. 4Q3S-7 whole genome shotgun sequence.</title>
        <authorList>
            <person name="Li F."/>
        </authorList>
    </citation>
    <scope>NUCLEOTIDE SEQUENCE [LARGE SCALE GENOMIC DNA]</scope>
    <source>
        <strain evidence="2 3">4Q3S-7</strain>
    </source>
</reference>
<dbReference type="Proteomes" id="UP000281708">
    <property type="component" value="Unassembled WGS sequence"/>
</dbReference>
<dbReference type="GO" id="GO:0016491">
    <property type="term" value="F:oxidoreductase activity"/>
    <property type="evidence" value="ECO:0007669"/>
    <property type="project" value="InterPro"/>
</dbReference>
<dbReference type="Pfam" id="PF01323">
    <property type="entry name" value="DSBA"/>
    <property type="match status" value="1"/>
</dbReference>
<sequence length="210" mass="22613">MADAALVVDVWADVICPWCYLGEHRLQQAIESAGEPVEVRVHAFQLDPSSPTEVGTAVEYLGSHHGLPHEQAVAMEGQMAERAAADGLPYAADHAVANTAGMHRVVQLGQEHGVGWDYLRAIQAELFAGNLEVFRADELVRIGVGLGLAEAEIREVLDGDRYAEVIEADQRTAARLGITGVPFVVLDERLGVPGAVSVEQYAEVIRQARA</sequence>
<accession>A0A3L8P8U1</accession>
<dbReference type="Gene3D" id="3.40.30.10">
    <property type="entry name" value="Glutaredoxin"/>
    <property type="match status" value="1"/>
</dbReference>
<evidence type="ECO:0000313" key="3">
    <source>
        <dbReference type="Proteomes" id="UP000281708"/>
    </source>
</evidence>
<proteinExistence type="predicted"/>